<dbReference type="GO" id="GO:0006396">
    <property type="term" value="P:RNA processing"/>
    <property type="evidence" value="ECO:0007669"/>
    <property type="project" value="UniProtKB-ARBA"/>
</dbReference>
<organism evidence="1">
    <name type="scientific">uncultured SAR11 cluster alpha proteobacterium H17925_23J24</name>
    <dbReference type="NCBI Taxonomy" id="715036"/>
    <lineage>
        <taxon>Bacteria</taxon>
        <taxon>Pseudomonadati</taxon>
        <taxon>Pseudomonadota</taxon>
        <taxon>Alphaproteobacteria</taxon>
        <taxon>Candidatus Pelagibacterales</taxon>
        <taxon>environmental samples</taxon>
    </lineage>
</organism>
<dbReference type="GO" id="GO:0003723">
    <property type="term" value="F:RNA binding"/>
    <property type="evidence" value="ECO:0007669"/>
    <property type="project" value="InterPro"/>
</dbReference>
<dbReference type="AlphaFoldDB" id="E7C9W1"/>
<protein>
    <submittedName>
        <fullName evidence="1">Uncharacterized protein</fullName>
    </submittedName>
</protein>
<dbReference type="EMBL" id="GU574702">
    <property type="protein sequence ID" value="ADH42945.1"/>
    <property type="molecule type" value="Genomic_DNA"/>
</dbReference>
<dbReference type="Gene3D" id="3.30.70.660">
    <property type="entry name" value="Pseudouridine synthase I, catalytic domain, C-terminal subdomain"/>
    <property type="match status" value="1"/>
</dbReference>
<dbReference type="GO" id="GO:0001522">
    <property type="term" value="P:pseudouridine synthesis"/>
    <property type="evidence" value="ECO:0007669"/>
    <property type="project" value="InterPro"/>
</dbReference>
<dbReference type="InterPro" id="IPR020103">
    <property type="entry name" value="PsdUridine_synth_cat_dom_sf"/>
</dbReference>
<dbReference type="GO" id="GO:0140098">
    <property type="term" value="F:catalytic activity, acting on RNA"/>
    <property type="evidence" value="ECO:0007669"/>
    <property type="project" value="UniProtKB-ARBA"/>
</dbReference>
<dbReference type="GO" id="GO:0009982">
    <property type="term" value="F:pseudouridine synthase activity"/>
    <property type="evidence" value="ECO:0007669"/>
    <property type="project" value="InterPro"/>
</dbReference>
<dbReference type="InterPro" id="IPR020095">
    <property type="entry name" value="PsdUridine_synth_TruA_C"/>
</dbReference>
<reference evidence="1" key="1">
    <citation type="submission" date="2010-01" db="EMBL/GenBank/DDBJ databases">
        <title>Genome fragments of uncultured bacteria from the North Pacific Subtropical Gyre.</title>
        <authorList>
            <person name="Pham V.D."/>
            <person name="DeLong E.F."/>
        </authorList>
    </citation>
    <scope>NUCLEOTIDE SEQUENCE</scope>
</reference>
<name>E7C9W1_9PROT</name>
<accession>E7C9W1</accession>
<dbReference type="SUPFAM" id="SSF55120">
    <property type="entry name" value="Pseudouridine synthase"/>
    <property type="match status" value="1"/>
</dbReference>
<proteinExistence type="predicted"/>
<sequence>MVGSLKYLGEGKWKLSDFKKAFSSKKRTMCAPPAPAYGLLFRECKILIIDFS</sequence>
<evidence type="ECO:0000313" key="1">
    <source>
        <dbReference type="EMBL" id="ADH42945.1"/>
    </source>
</evidence>